<dbReference type="InterPro" id="IPR027268">
    <property type="entry name" value="Peptidase_M4/M1_CTD_sf"/>
</dbReference>
<dbReference type="GO" id="GO:0008270">
    <property type="term" value="F:zinc ion binding"/>
    <property type="evidence" value="ECO:0007669"/>
    <property type="project" value="InterPro"/>
</dbReference>
<keyword evidence="5 12" id="KW-0479">Metal-binding</keyword>
<comment type="similarity">
    <text evidence="2 13">Belongs to the peptidase M36 family.</text>
</comment>
<evidence type="ECO:0000256" key="10">
    <source>
        <dbReference type="ARBA" id="ARBA00023145"/>
    </source>
</evidence>
<dbReference type="Gene3D" id="3.10.170.10">
    <property type="match status" value="1"/>
</dbReference>
<feature type="signal peptide" evidence="13">
    <location>
        <begin position="1"/>
        <end position="19"/>
    </location>
</feature>
<evidence type="ECO:0000256" key="4">
    <source>
        <dbReference type="ARBA" id="ARBA00022670"/>
    </source>
</evidence>
<feature type="active site" evidence="11">
    <location>
        <position position="438"/>
    </location>
</feature>
<dbReference type="CDD" id="cd09596">
    <property type="entry name" value="M36"/>
    <property type="match status" value="1"/>
</dbReference>
<dbReference type="OrthoDB" id="3227768at2759"/>
<protein>
    <recommendedName>
        <fullName evidence="13">Extracellular metalloproteinase</fullName>
        <ecNumber evidence="13">3.4.24.-</ecNumber>
    </recommendedName>
    <alternativeName>
        <fullName evidence="13">Fungalysin</fullName>
    </alternativeName>
</protein>
<dbReference type="SUPFAM" id="SSF55486">
    <property type="entry name" value="Metalloproteases ('zincins'), catalytic domain"/>
    <property type="match status" value="1"/>
</dbReference>
<feature type="region of interest" description="Disordered" evidence="14">
    <location>
        <begin position="267"/>
        <end position="327"/>
    </location>
</feature>
<evidence type="ECO:0000256" key="8">
    <source>
        <dbReference type="ARBA" id="ARBA00022833"/>
    </source>
</evidence>
<evidence type="ECO:0000256" key="7">
    <source>
        <dbReference type="ARBA" id="ARBA00022801"/>
    </source>
</evidence>
<dbReference type="GO" id="GO:0005576">
    <property type="term" value="C:extracellular region"/>
    <property type="evidence" value="ECO:0007669"/>
    <property type="project" value="UniProtKB-SubCell"/>
</dbReference>
<keyword evidence="10 13" id="KW-0865">Zymogen</keyword>
<dbReference type="GO" id="GO:0006508">
    <property type="term" value="P:proteolysis"/>
    <property type="evidence" value="ECO:0007669"/>
    <property type="project" value="UniProtKB-KW"/>
</dbReference>
<dbReference type="Pfam" id="PF02128">
    <property type="entry name" value="Peptidase_M36"/>
    <property type="match status" value="1"/>
</dbReference>
<evidence type="ECO:0000313" key="18">
    <source>
        <dbReference type="Proteomes" id="UP000230605"/>
    </source>
</evidence>
<evidence type="ECO:0000256" key="9">
    <source>
        <dbReference type="ARBA" id="ARBA00023049"/>
    </source>
</evidence>
<keyword evidence="8 12" id="KW-0862">Zinc</keyword>
<dbReference type="InterPro" id="IPR050371">
    <property type="entry name" value="Fungal_virulence_M36"/>
</dbReference>
<feature type="compositionally biased region" description="Basic and acidic residues" evidence="14">
    <location>
        <begin position="267"/>
        <end position="282"/>
    </location>
</feature>
<evidence type="ECO:0000313" key="16">
    <source>
        <dbReference type="EMBL" id="PIA97479.1"/>
    </source>
</evidence>
<evidence type="ECO:0000259" key="15">
    <source>
        <dbReference type="Pfam" id="PF07504"/>
    </source>
</evidence>
<evidence type="ECO:0000256" key="14">
    <source>
        <dbReference type="SAM" id="MobiDB-lite"/>
    </source>
</evidence>
<evidence type="ECO:0000256" key="1">
    <source>
        <dbReference type="ARBA" id="ARBA00004613"/>
    </source>
</evidence>
<feature type="domain" description="FTP" evidence="15">
    <location>
        <begin position="97"/>
        <end position="140"/>
    </location>
</feature>
<dbReference type="PANTHER" id="PTHR33478">
    <property type="entry name" value="EXTRACELLULAR METALLOPROTEINASE MEP"/>
    <property type="match status" value="1"/>
</dbReference>
<evidence type="ECO:0000256" key="2">
    <source>
        <dbReference type="ARBA" id="ARBA00006006"/>
    </source>
</evidence>
<keyword evidence="4 13" id="KW-0645">Protease</keyword>
<dbReference type="AlphaFoldDB" id="A0A2G5HY61"/>
<dbReference type="Proteomes" id="UP000230605">
    <property type="component" value="Chromosome 2"/>
</dbReference>
<dbReference type="EC" id="3.4.24.-" evidence="13"/>
<proteinExistence type="inferred from homology"/>
<organism evidence="16 18">
    <name type="scientific">Cercospora beticola</name>
    <name type="common">Sugarbeet leaf spot fungus</name>
    <dbReference type="NCBI Taxonomy" id="122368"/>
    <lineage>
        <taxon>Eukaryota</taxon>
        <taxon>Fungi</taxon>
        <taxon>Dikarya</taxon>
        <taxon>Ascomycota</taxon>
        <taxon>Pezizomycotina</taxon>
        <taxon>Dothideomycetes</taxon>
        <taxon>Dothideomycetidae</taxon>
        <taxon>Mycosphaerellales</taxon>
        <taxon>Mycosphaerellaceae</taxon>
        <taxon>Cercospora</taxon>
    </lineage>
</organism>
<keyword evidence="7 13" id="KW-0378">Hydrolase</keyword>
<feature type="binding site" evidence="12">
    <location>
        <position position="441"/>
    </location>
    <ligand>
        <name>Zn(2+)</name>
        <dbReference type="ChEBI" id="CHEBI:29105"/>
        <note>catalytic</note>
    </ligand>
</feature>
<keyword evidence="6 13" id="KW-0732">Signal</keyword>
<dbReference type="InterPro" id="IPR001842">
    <property type="entry name" value="Peptidase_M36"/>
</dbReference>
<feature type="binding site" evidence="12">
    <location>
        <position position="252"/>
    </location>
    <ligand>
        <name>Zn(2+)</name>
        <dbReference type="ChEBI" id="CHEBI:29105"/>
        <note>catalytic</note>
    </ligand>
</feature>
<dbReference type="EMBL" id="CP134185">
    <property type="protein sequence ID" value="WPA98992.1"/>
    <property type="molecule type" value="Genomic_DNA"/>
</dbReference>
<feature type="chain" id="PRO_5013421604" description="Extracellular metalloproteinase" evidence="13">
    <location>
        <begin position="20"/>
        <end position="644"/>
    </location>
</feature>
<evidence type="ECO:0000256" key="13">
    <source>
        <dbReference type="RuleBase" id="RU364017"/>
    </source>
</evidence>
<evidence type="ECO:0000256" key="12">
    <source>
        <dbReference type="PIRSR" id="PIRSR601842-2"/>
    </source>
</evidence>
<keyword evidence="3 13" id="KW-0964">Secreted</keyword>
<keyword evidence="9 13" id="KW-0482">Metalloprotease</keyword>
<evidence type="ECO:0000256" key="3">
    <source>
        <dbReference type="ARBA" id="ARBA00022525"/>
    </source>
</evidence>
<dbReference type="GO" id="GO:0004222">
    <property type="term" value="F:metalloendopeptidase activity"/>
    <property type="evidence" value="ECO:0007669"/>
    <property type="project" value="InterPro"/>
</dbReference>
<dbReference type="Gene3D" id="1.10.390.10">
    <property type="entry name" value="Neutral Protease Domain 2"/>
    <property type="match status" value="1"/>
</dbReference>
<reference evidence="17 19" key="2">
    <citation type="submission" date="2023-09" db="EMBL/GenBank/DDBJ databases">
        <title>Complete-Gapless Cercospora beticola genome.</title>
        <authorList>
            <person name="Wyatt N.A."/>
            <person name="Spanner R.E."/>
            <person name="Bolton M.D."/>
        </authorList>
    </citation>
    <scope>NUCLEOTIDE SEQUENCE [LARGE SCALE GENOMIC DNA]</scope>
    <source>
        <strain evidence="17">Cb09-40</strain>
    </source>
</reference>
<dbReference type="PRINTS" id="PR00999">
    <property type="entry name" value="FUNGALYSIN"/>
</dbReference>
<gene>
    <name evidence="16" type="ORF">CB0940_06364</name>
    <name evidence="17" type="ORF">RHO25_003606</name>
</gene>
<feature type="binding site" evidence="12">
    <location>
        <position position="467"/>
    </location>
    <ligand>
        <name>Zn(2+)</name>
        <dbReference type="ChEBI" id="CHEBI:29105"/>
        <note>catalytic</note>
    </ligand>
</feature>
<dbReference type="InterPro" id="IPR011096">
    <property type="entry name" value="FTP_domain"/>
</dbReference>
<name>A0A2G5HY61_CERBT</name>
<comment type="cofactor">
    <cofactor evidence="12">
        <name>Zn(2+)</name>
        <dbReference type="ChEBI" id="CHEBI:29105"/>
    </cofactor>
    <text evidence="12">Binds 1 zinc ion per subunit.</text>
</comment>
<evidence type="ECO:0000313" key="17">
    <source>
        <dbReference type="EMBL" id="WPA98992.1"/>
    </source>
</evidence>
<sequence>MRTSHLTALSGLLVLNAVAHPVDDFTSHEADHPHHMHKRQSADALERFRPRQRATYVAEDGEPAASIARVGGSPVDAAEALVRSEFPDAEFRRVGDSWTSASGIAHVYFKQTLNGLDIDDADFNVNVRSDGTIFSYGNSFFSGTTPDAAPAPEEVIEPQPVLETVVDTLALPIEPAAAEIVVEETARSFTVQGLGDAVESPPDGQLVYYRTPEGELVSAWRVETDVGDSWLTTYVDATNDNAVLAVTDYVADAESYQVFPWPLNDPRGNRRQIETNPRDRRGSPNGWHQDAFTTYQETRGNNAIAQPNTDGDADFLEEPRPQGGRSNRYRAEFSESLEPAEYIEASVIQLFYTSNYFRDVLYVLGFTEAAGNFQTSNFGRGGLGDDSVILNTQDGSGVNNANFATPPDGQQGRMRMYRFNSTVPNRDSSFEAGIVIHEYTHGLTNRMTGGPANSRCLSTLESGGMGEGWSDFYATAIRSTRRDTRNTNYPIGDYATGRPNGIRAFVYSTNMQTNPYTYSSLNSLGRVHEYGTVWCTMLYELFWNLVDARGNTNDLTPSLDSRTGIPRDGKYLAMKLVLDALAFQPCNPSFIQARNAILDADRALTRGQNICLIWRAFAKRGLGENARKEGEVFTDDFTVPAGVC</sequence>
<feature type="binding site" evidence="12">
    <location>
        <position position="437"/>
    </location>
    <ligand>
        <name>Zn(2+)</name>
        <dbReference type="ChEBI" id="CHEBI:29105"/>
        <note>catalytic</note>
    </ligand>
</feature>
<reference evidence="16 18" key="1">
    <citation type="submission" date="2015-10" db="EMBL/GenBank/DDBJ databases">
        <title>The cercosporin biosynthetic gene cluster was horizontally transferred to several fungal lineages and shown to be expanded in Cercospora beticola based on microsynteny with recipient genomes.</title>
        <authorList>
            <person name="De Jonge R."/>
            <person name="Ebert M.K."/>
            <person name="Suttle J.C."/>
            <person name="Jurick Ii W.M."/>
            <person name="Secor G.A."/>
            <person name="Thomma B.P."/>
            <person name="Van De Peer Y."/>
            <person name="Bolton M.D."/>
        </authorList>
    </citation>
    <scope>NUCLEOTIDE SEQUENCE [LARGE SCALE GENOMIC DNA]</scope>
    <source>
        <strain evidence="16 18">09-40</strain>
    </source>
</reference>
<dbReference type="Pfam" id="PF07504">
    <property type="entry name" value="FTP"/>
    <property type="match status" value="1"/>
</dbReference>
<accession>A0A2G5HY61</accession>
<dbReference type="PANTHER" id="PTHR33478:SF1">
    <property type="entry name" value="EXTRACELLULAR METALLOPROTEINASE MEP"/>
    <property type="match status" value="1"/>
</dbReference>
<dbReference type="Proteomes" id="UP001302367">
    <property type="component" value="Chromosome 2"/>
</dbReference>
<keyword evidence="19" id="KW-1185">Reference proteome</keyword>
<dbReference type="EMBL" id="LKMD01000102">
    <property type="protein sequence ID" value="PIA97479.1"/>
    <property type="molecule type" value="Genomic_DNA"/>
</dbReference>
<comment type="subcellular location">
    <subcellularLocation>
        <location evidence="1 13">Secreted</location>
    </subcellularLocation>
</comment>
<feature type="compositionally biased region" description="Polar residues" evidence="14">
    <location>
        <begin position="291"/>
        <end position="309"/>
    </location>
</feature>
<evidence type="ECO:0000256" key="11">
    <source>
        <dbReference type="PIRSR" id="PIRSR601842-1"/>
    </source>
</evidence>
<evidence type="ECO:0000256" key="6">
    <source>
        <dbReference type="ARBA" id="ARBA00022729"/>
    </source>
</evidence>
<evidence type="ECO:0000313" key="19">
    <source>
        <dbReference type="Proteomes" id="UP001302367"/>
    </source>
</evidence>
<evidence type="ECO:0000256" key="5">
    <source>
        <dbReference type="ARBA" id="ARBA00022723"/>
    </source>
</evidence>